<reference evidence="6" key="3">
    <citation type="submission" date="2020-06" db="EMBL/GenBank/DDBJ databases">
        <title>Helianthus annuus Genome sequencing and assembly Release 2.</title>
        <authorList>
            <person name="Gouzy J."/>
            <person name="Langlade N."/>
            <person name="Munos S."/>
        </authorList>
    </citation>
    <scope>NUCLEOTIDE SEQUENCE</scope>
    <source>
        <tissue evidence="6">Leaves</tissue>
    </source>
</reference>
<dbReference type="OrthoDB" id="735591at2759"/>
<evidence type="ECO:0000313" key="6">
    <source>
        <dbReference type="EMBL" id="KAF5789623.1"/>
    </source>
</evidence>
<dbReference type="EMBL" id="CM007903">
    <property type="protein sequence ID" value="OTF97695.1"/>
    <property type="molecule type" value="Genomic_DNA"/>
</dbReference>
<dbReference type="OMA" id="CGMEVFS"/>
<dbReference type="Pfam" id="PF00190">
    <property type="entry name" value="Cupin_1"/>
    <property type="match status" value="2"/>
</dbReference>
<dbReference type="CDD" id="cd02243">
    <property type="entry name" value="cupin_11S_legumin_C"/>
    <property type="match status" value="1"/>
</dbReference>
<dbReference type="EMBL" id="MNCJ02000324">
    <property type="protein sequence ID" value="KAF5789623.1"/>
    <property type="molecule type" value="Genomic_DNA"/>
</dbReference>
<dbReference type="PANTHER" id="PTHR31189:SF45">
    <property type="entry name" value="OS09G0552500 PROTEIN"/>
    <property type="match status" value="1"/>
</dbReference>
<accession>A0A251SHB9</accession>
<name>A0A251SHB9_HELAN</name>
<dbReference type="InParanoid" id="A0A251SHB9"/>
<gene>
    <name evidence="7" type="ORF">HannXRQ_Chr14g0437431</name>
    <name evidence="6" type="ORF">HanXRQr2_Chr09g0373431</name>
</gene>
<keyword evidence="8" id="KW-1185">Reference proteome</keyword>
<dbReference type="SUPFAM" id="SSF51182">
    <property type="entry name" value="RmlC-like cupins"/>
    <property type="match status" value="1"/>
</dbReference>
<feature type="domain" description="Cupin type-1" evidence="5">
    <location>
        <begin position="184"/>
        <end position="333"/>
    </location>
</feature>
<dbReference type="InterPro" id="IPR050253">
    <property type="entry name" value="Seed_Storage-Functional"/>
</dbReference>
<evidence type="ECO:0000256" key="3">
    <source>
        <dbReference type="ARBA" id="ARBA00023129"/>
    </source>
</evidence>
<evidence type="ECO:0000256" key="1">
    <source>
        <dbReference type="ARBA" id="ARBA00007178"/>
    </source>
</evidence>
<organism evidence="7 8">
    <name type="scientific">Helianthus annuus</name>
    <name type="common">Common sunflower</name>
    <dbReference type="NCBI Taxonomy" id="4232"/>
    <lineage>
        <taxon>Eukaryota</taxon>
        <taxon>Viridiplantae</taxon>
        <taxon>Streptophyta</taxon>
        <taxon>Embryophyta</taxon>
        <taxon>Tracheophyta</taxon>
        <taxon>Spermatophyta</taxon>
        <taxon>Magnoliopsida</taxon>
        <taxon>eudicotyledons</taxon>
        <taxon>Gunneridae</taxon>
        <taxon>Pentapetalae</taxon>
        <taxon>asterids</taxon>
        <taxon>campanulids</taxon>
        <taxon>Asterales</taxon>
        <taxon>Asteraceae</taxon>
        <taxon>Asteroideae</taxon>
        <taxon>Heliantheae alliance</taxon>
        <taxon>Heliantheae</taxon>
        <taxon>Helianthus</taxon>
    </lineage>
</organism>
<proteinExistence type="inferred from homology"/>
<evidence type="ECO:0000313" key="7">
    <source>
        <dbReference type="EMBL" id="OTF97695.1"/>
    </source>
</evidence>
<dbReference type="InterPro" id="IPR011051">
    <property type="entry name" value="RmlC_Cupin_sf"/>
</dbReference>
<keyword evidence="2" id="KW-0758">Storage protein</keyword>
<dbReference type="Proteomes" id="UP000215914">
    <property type="component" value="Chromosome 14"/>
</dbReference>
<dbReference type="InterPro" id="IPR006044">
    <property type="entry name" value="11S_seedstore_pln"/>
</dbReference>
<dbReference type="PRINTS" id="PR00439">
    <property type="entry name" value="11SGLOBULIN"/>
</dbReference>
<evidence type="ECO:0000256" key="4">
    <source>
        <dbReference type="ARBA" id="ARBA00023157"/>
    </source>
</evidence>
<keyword evidence="4" id="KW-1015">Disulfide bond</keyword>
<dbReference type="AlphaFoldDB" id="A0A251SHB9"/>
<dbReference type="InterPro" id="IPR014710">
    <property type="entry name" value="RmlC-like_jellyroll"/>
</dbReference>
<dbReference type="InterPro" id="IPR006045">
    <property type="entry name" value="Cupin_1"/>
</dbReference>
<evidence type="ECO:0000259" key="5">
    <source>
        <dbReference type="SMART" id="SM00835"/>
    </source>
</evidence>
<dbReference type="GO" id="GO:0045735">
    <property type="term" value="F:nutrient reservoir activity"/>
    <property type="evidence" value="ECO:0007669"/>
    <property type="project" value="UniProtKB-KW"/>
</dbReference>
<evidence type="ECO:0000256" key="2">
    <source>
        <dbReference type="ARBA" id="ARBA00022761"/>
    </source>
</evidence>
<dbReference type="Gene3D" id="2.60.120.10">
    <property type="entry name" value="Jelly Rolls"/>
    <property type="match status" value="2"/>
</dbReference>
<dbReference type="Gramene" id="mRNA:HanXRQr2_Chr09g0373431">
    <property type="protein sequence ID" value="mRNA:HanXRQr2_Chr09g0373431"/>
    <property type="gene ID" value="HanXRQr2_Chr09g0373431"/>
</dbReference>
<sequence>MKMAVEKVDQTVFEGDGGGYYIRSNSETPFYAGKLLLRPLGFAPPHYGDSNKICLVLEGTITVGLVAPNSTEEKVFLINKGDVVPVSAGMVSWWFNGGDTNAVLILMAETSKALVPGQLSYFLMAGVQGILAGFQSNFVGKIFGLDQKESEKIVNSQQGSLIFKLDHGIKFPEPNDHLEHKLYASIDDPSSKVKVNSGGTITSLTEKNFPMLGMIGLSARFVKLEGNAVLAPSYVADGSVQICYVGKGSGRIKVVDNEGKLAFDTKVGEGDLFIVPQFFPTAQIADDCGMEVFSVITSSKPVFGQLAGNTSVWSALSPVVLQASLNITPETEQLFKSKNSKSITIVPPST</sequence>
<dbReference type="PANTHER" id="PTHR31189">
    <property type="entry name" value="OS03G0336100 PROTEIN-RELATED"/>
    <property type="match status" value="1"/>
</dbReference>
<reference evidence="7" key="2">
    <citation type="submission" date="2017-02" db="EMBL/GenBank/DDBJ databases">
        <title>Sunflower complete genome.</title>
        <authorList>
            <person name="Langlade N."/>
            <person name="Munos S."/>
        </authorList>
    </citation>
    <scope>NUCLEOTIDE SEQUENCE [LARGE SCALE GENOMIC DNA]</scope>
    <source>
        <tissue evidence="7">Leaves</tissue>
    </source>
</reference>
<evidence type="ECO:0000313" key="8">
    <source>
        <dbReference type="Proteomes" id="UP000215914"/>
    </source>
</evidence>
<feature type="domain" description="Cupin type-1" evidence="5">
    <location>
        <begin position="10"/>
        <end position="151"/>
    </location>
</feature>
<comment type="similarity">
    <text evidence="1">Belongs to the 11S seed storage protein (globulins) family.</text>
</comment>
<dbReference type="SMART" id="SM00835">
    <property type="entry name" value="Cupin_1"/>
    <property type="match status" value="2"/>
</dbReference>
<protein>
    <submittedName>
        <fullName evidence="6 7">11-S seed storage protein, plant</fullName>
    </submittedName>
</protein>
<keyword evidence="3" id="KW-0708">Seed storage protein</keyword>
<reference evidence="6 8" key="1">
    <citation type="journal article" date="2017" name="Nature">
        <title>The sunflower genome provides insights into oil metabolism, flowering and Asterid evolution.</title>
        <authorList>
            <person name="Badouin H."/>
            <person name="Gouzy J."/>
            <person name="Grassa C.J."/>
            <person name="Murat F."/>
            <person name="Staton S.E."/>
            <person name="Cottret L."/>
            <person name="Lelandais-Briere C."/>
            <person name="Owens G.L."/>
            <person name="Carrere S."/>
            <person name="Mayjonade B."/>
            <person name="Legrand L."/>
            <person name="Gill N."/>
            <person name="Kane N.C."/>
            <person name="Bowers J.E."/>
            <person name="Hubner S."/>
            <person name="Bellec A."/>
            <person name="Berard A."/>
            <person name="Berges H."/>
            <person name="Blanchet N."/>
            <person name="Boniface M.C."/>
            <person name="Brunel D."/>
            <person name="Catrice O."/>
            <person name="Chaidir N."/>
            <person name="Claudel C."/>
            <person name="Donnadieu C."/>
            <person name="Faraut T."/>
            <person name="Fievet G."/>
            <person name="Helmstetter N."/>
            <person name="King M."/>
            <person name="Knapp S.J."/>
            <person name="Lai Z."/>
            <person name="Le Paslier M.C."/>
            <person name="Lippi Y."/>
            <person name="Lorenzon L."/>
            <person name="Mandel J.R."/>
            <person name="Marage G."/>
            <person name="Marchand G."/>
            <person name="Marquand E."/>
            <person name="Bret-Mestries E."/>
            <person name="Morien E."/>
            <person name="Nambeesan S."/>
            <person name="Nguyen T."/>
            <person name="Pegot-Espagnet P."/>
            <person name="Pouilly N."/>
            <person name="Raftis F."/>
            <person name="Sallet E."/>
            <person name="Schiex T."/>
            <person name="Thomas J."/>
            <person name="Vandecasteele C."/>
            <person name="Vares D."/>
            <person name="Vear F."/>
            <person name="Vautrin S."/>
            <person name="Crespi M."/>
            <person name="Mangin B."/>
            <person name="Burke J.M."/>
            <person name="Salse J."/>
            <person name="Munos S."/>
            <person name="Vincourt P."/>
            <person name="Rieseberg L.H."/>
            <person name="Langlade N.B."/>
        </authorList>
    </citation>
    <scope>NUCLEOTIDE SEQUENCE [LARGE SCALE GENOMIC DNA]</scope>
    <source>
        <strain evidence="8">cv. SF193</strain>
        <tissue evidence="6">Leaves</tissue>
    </source>
</reference>